<sequence length="94" mass="10736">MSDTQEFLFLDSALLKQAVDMKKMKNLKKKVEWKNNKHGGNSVDLQIFCVSCGKPINVHTALCHMECCFAKYEHKPSIGSMYLTCTEGCYVIKR</sequence>
<evidence type="ECO:0000313" key="3">
    <source>
        <dbReference type="Proteomes" id="UP000664991"/>
    </source>
</evidence>
<dbReference type="InterPro" id="IPR022056">
    <property type="entry name" value="CpG-bd_C"/>
</dbReference>
<protein>
    <recommendedName>
        <fullName evidence="1">CpG binding protein C-terminal domain-containing protein</fullName>
    </recommendedName>
</protein>
<dbReference type="EMBL" id="JAEMGP010000027">
    <property type="protein sequence ID" value="KAG5193662.1"/>
    <property type="molecule type" value="Genomic_DNA"/>
</dbReference>
<name>A0A836CP53_SHEEP</name>
<comment type="caution">
    <text evidence="2">The sequence shown here is derived from an EMBL/GenBank/DDBJ whole genome shotgun (WGS) entry which is preliminary data.</text>
</comment>
<dbReference type="Pfam" id="PF12269">
    <property type="entry name" value="CpG_bind_C"/>
    <property type="match status" value="1"/>
</dbReference>
<gene>
    <name evidence="2" type="ORF">JEQ12_020023</name>
</gene>
<organism evidence="2 3">
    <name type="scientific">Ovis aries</name>
    <name type="common">Sheep</name>
    <dbReference type="NCBI Taxonomy" id="9940"/>
    <lineage>
        <taxon>Eukaryota</taxon>
        <taxon>Metazoa</taxon>
        <taxon>Chordata</taxon>
        <taxon>Craniata</taxon>
        <taxon>Vertebrata</taxon>
        <taxon>Euteleostomi</taxon>
        <taxon>Mammalia</taxon>
        <taxon>Eutheria</taxon>
        <taxon>Laurasiatheria</taxon>
        <taxon>Artiodactyla</taxon>
        <taxon>Ruminantia</taxon>
        <taxon>Pecora</taxon>
        <taxon>Bovidae</taxon>
        <taxon>Caprinae</taxon>
        <taxon>Ovis</taxon>
    </lineage>
</organism>
<evidence type="ECO:0000259" key="1">
    <source>
        <dbReference type="Pfam" id="PF12269"/>
    </source>
</evidence>
<dbReference type="Proteomes" id="UP000664991">
    <property type="component" value="Unassembled WGS sequence"/>
</dbReference>
<reference evidence="2 3" key="1">
    <citation type="submission" date="2020-12" db="EMBL/GenBank/DDBJ databases">
        <title>De novo assembly of Tibetan sheep genome.</title>
        <authorList>
            <person name="Li X."/>
        </authorList>
    </citation>
    <scope>NUCLEOTIDE SEQUENCE [LARGE SCALE GENOMIC DNA]</scope>
    <source>
        <tissue evidence="2">Heart</tissue>
    </source>
</reference>
<proteinExistence type="predicted"/>
<dbReference type="AlphaFoldDB" id="A0A836CP53"/>
<accession>A0A836CP53</accession>
<feature type="domain" description="CpG binding protein C-terminal" evidence="1">
    <location>
        <begin position="15"/>
        <end position="88"/>
    </location>
</feature>
<evidence type="ECO:0000313" key="2">
    <source>
        <dbReference type="EMBL" id="KAG5193662.1"/>
    </source>
</evidence>